<comment type="caution">
    <text evidence="2">The sequence shown here is derived from an EMBL/GenBank/DDBJ whole genome shotgun (WGS) entry which is preliminary data.</text>
</comment>
<name>A0A0F9TP42_9ZZZZ</name>
<dbReference type="PANTHER" id="PTHR46609:SF6">
    <property type="entry name" value="EXONUCLEASE, PHAGE-TYPE_RECB, C-TERMINAL DOMAIN-CONTAINING PROTEIN-RELATED"/>
    <property type="match status" value="1"/>
</dbReference>
<gene>
    <name evidence="2" type="ORF">LCGC14_0323130</name>
</gene>
<protein>
    <recommendedName>
        <fullName evidence="1">YqaJ viral recombinase domain-containing protein</fullName>
    </recommendedName>
</protein>
<reference evidence="2" key="1">
    <citation type="journal article" date="2015" name="Nature">
        <title>Complex archaea that bridge the gap between prokaryotes and eukaryotes.</title>
        <authorList>
            <person name="Spang A."/>
            <person name="Saw J.H."/>
            <person name="Jorgensen S.L."/>
            <person name="Zaremba-Niedzwiedzka K."/>
            <person name="Martijn J."/>
            <person name="Lind A.E."/>
            <person name="van Eijk R."/>
            <person name="Schleper C."/>
            <person name="Guy L."/>
            <person name="Ettema T.J."/>
        </authorList>
    </citation>
    <scope>NUCLEOTIDE SEQUENCE</scope>
</reference>
<dbReference type="SUPFAM" id="SSF52980">
    <property type="entry name" value="Restriction endonuclease-like"/>
    <property type="match status" value="1"/>
</dbReference>
<proteinExistence type="predicted"/>
<accession>A0A0F9TP42</accession>
<dbReference type="InterPro" id="IPR051703">
    <property type="entry name" value="NF-kappa-B_Signaling_Reg"/>
</dbReference>
<dbReference type="EMBL" id="LAZR01000220">
    <property type="protein sequence ID" value="KKN81094.1"/>
    <property type="molecule type" value="Genomic_DNA"/>
</dbReference>
<evidence type="ECO:0000313" key="2">
    <source>
        <dbReference type="EMBL" id="KKN81094.1"/>
    </source>
</evidence>
<evidence type="ECO:0000259" key="1">
    <source>
        <dbReference type="Pfam" id="PF09588"/>
    </source>
</evidence>
<dbReference type="PANTHER" id="PTHR46609">
    <property type="entry name" value="EXONUCLEASE, PHAGE-TYPE/RECB, C-TERMINAL DOMAIN-CONTAINING PROTEIN"/>
    <property type="match status" value="1"/>
</dbReference>
<dbReference type="InterPro" id="IPR011335">
    <property type="entry name" value="Restrct_endonuc-II-like"/>
</dbReference>
<dbReference type="Gene3D" id="3.90.320.10">
    <property type="match status" value="1"/>
</dbReference>
<organism evidence="2">
    <name type="scientific">marine sediment metagenome</name>
    <dbReference type="NCBI Taxonomy" id="412755"/>
    <lineage>
        <taxon>unclassified sequences</taxon>
        <taxon>metagenomes</taxon>
        <taxon>ecological metagenomes</taxon>
    </lineage>
</organism>
<dbReference type="AlphaFoldDB" id="A0A0F9TP42"/>
<dbReference type="Pfam" id="PF09588">
    <property type="entry name" value="YqaJ"/>
    <property type="match status" value="1"/>
</dbReference>
<sequence>MPPENSITIGASESPALFGHGSPMALYVRKLNGPPQHDGPTPEWLEWGLRNQPAIIEKYRDEHPLLQVRPNHEQTFHPTCRCMHATPDGLINGHDRGLGVLEVKNVAAWFASDWDDGVPERYVIQVQHQMACTGHRWGAVAVLIGGSQYREGEIERDEHLIAEIQSRCCTMVKRVEAKDPPPADASTDCGMALARLYPLESEDVIQLPGEAIDLTARLDELAAAKTAGEAETEGLRNKIKAMLGNSIAGILPDGRAWRWKTVDRKAYSVDAGSSRQLRLLKGLK</sequence>
<dbReference type="InterPro" id="IPR011604">
    <property type="entry name" value="PDDEXK-like_dom_sf"/>
</dbReference>
<feature type="domain" description="YqaJ viral recombinase" evidence="1">
    <location>
        <begin position="10"/>
        <end position="135"/>
    </location>
</feature>
<dbReference type="InterPro" id="IPR019080">
    <property type="entry name" value="YqaJ_viral_recombinase"/>
</dbReference>